<keyword evidence="2" id="KW-0808">Transferase</keyword>
<organism evidence="2 3">
    <name type="scientific">Bacillus cereus</name>
    <dbReference type="NCBI Taxonomy" id="1396"/>
    <lineage>
        <taxon>Bacteria</taxon>
        <taxon>Bacillati</taxon>
        <taxon>Bacillota</taxon>
        <taxon>Bacilli</taxon>
        <taxon>Bacillales</taxon>
        <taxon>Bacillaceae</taxon>
        <taxon>Bacillus</taxon>
        <taxon>Bacillus cereus group</taxon>
    </lineage>
</organism>
<comment type="caution">
    <text evidence="2">The sequence shown here is derived from an EMBL/GenBank/DDBJ whole genome shotgun (WGS) entry which is preliminary data.</text>
</comment>
<dbReference type="GO" id="GO:0032259">
    <property type="term" value="P:methylation"/>
    <property type="evidence" value="ECO:0007669"/>
    <property type="project" value="UniProtKB-KW"/>
</dbReference>
<dbReference type="EMBL" id="MUAJ01000006">
    <property type="protein sequence ID" value="OOR12830.1"/>
    <property type="molecule type" value="Genomic_DNA"/>
</dbReference>
<dbReference type="AlphaFoldDB" id="A0A1S9TSD1"/>
<dbReference type="PANTHER" id="PTHR43861">
    <property type="entry name" value="TRANS-ACONITATE 2-METHYLTRANSFERASE-RELATED"/>
    <property type="match status" value="1"/>
</dbReference>
<feature type="domain" description="Methyltransferase" evidence="1">
    <location>
        <begin position="57"/>
        <end position="180"/>
    </location>
</feature>
<dbReference type="InterPro" id="IPR029063">
    <property type="entry name" value="SAM-dependent_MTases_sf"/>
</dbReference>
<accession>A0A1S9TSD1</accession>
<dbReference type="Gene3D" id="3.40.50.150">
    <property type="entry name" value="Vaccinia Virus protein VP39"/>
    <property type="match status" value="1"/>
</dbReference>
<reference evidence="2 3" key="1">
    <citation type="submission" date="2017-01" db="EMBL/GenBank/DDBJ databases">
        <title>Bacillus cereus isolates.</title>
        <authorList>
            <person name="Beno S.M."/>
        </authorList>
    </citation>
    <scope>NUCLEOTIDE SEQUENCE [LARGE SCALE GENOMIC DNA]</scope>
    <source>
        <strain evidence="2 3">FSL H8-0485</strain>
    </source>
</reference>
<proteinExistence type="predicted"/>
<dbReference type="CDD" id="cd02440">
    <property type="entry name" value="AdoMet_MTases"/>
    <property type="match status" value="1"/>
</dbReference>
<dbReference type="InterPro" id="IPR025714">
    <property type="entry name" value="Methyltranfer_dom"/>
</dbReference>
<protein>
    <submittedName>
        <fullName evidence="2">SAM-dependent methyltransferase</fullName>
    </submittedName>
</protein>
<evidence type="ECO:0000259" key="1">
    <source>
        <dbReference type="Pfam" id="PF13847"/>
    </source>
</evidence>
<dbReference type="SUPFAM" id="SSF53335">
    <property type="entry name" value="S-adenosyl-L-methionine-dependent methyltransferases"/>
    <property type="match status" value="1"/>
</dbReference>
<dbReference type="Proteomes" id="UP000190906">
    <property type="component" value="Unassembled WGS sequence"/>
</dbReference>
<dbReference type="RefSeq" id="WP_078204652.1">
    <property type="nucleotide sequence ID" value="NZ_MUAJ01000006.1"/>
</dbReference>
<name>A0A1S9TSD1_BACCE</name>
<evidence type="ECO:0000313" key="3">
    <source>
        <dbReference type="Proteomes" id="UP000190906"/>
    </source>
</evidence>
<evidence type="ECO:0000313" key="2">
    <source>
        <dbReference type="EMBL" id="OOR12830.1"/>
    </source>
</evidence>
<sequence length="274" mass="31745">MRKIEMEKAEIIRKYGKWTAYDIKLKDGIYTKDEREANSALKKIVGMIQDITQCNFKELRILDLACLEGQYAIEFAMQGAEVVGIEGREANIQKAIFAKNIHNLNNLEFYQDDVRNLSKEKYGEFDIVLCSGILYHLDSLDVFPFLEKVYEVCKKFIIIDTHIAHNPTTSVIYKNFTYTGKTVIEHDPISSTEERLKANWSSLDNASSFWITKSSLYNFLTRIGFSSINESRSMNPSVYTENDRITIVAFKKRPIEIKSSPETNQYIEPDWLEE</sequence>
<gene>
    <name evidence="2" type="ORF">BW897_09625</name>
</gene>
<dbReference type="Pfam" id="PF13847">
    <property type="entry name" value="Methyltransf_31"/>
    <property type="match status" value="1"/>
</dbReference>
<dbReference type="GO" id="GO:0008168">
    <property type="term" value="F:methyltransferase activity"/>
    <property type="evidence" value="ECO:0007669"/>
    <property type="project" value="UniProtKB-KW"/>
</dbReference>
<keyword evidence="2" id="KW-0489">Methyltransferase</keyword>